<evidence type="ECO:0000313" key="3">
    <source>
        <dbReference type="Proteomes" id="UP001236806"/>
    </source>
</evidence>
<dbReference type="PANTHER" id="PTHR33164">
    <property type="entry name" value="TRANSCRIPTIONAL REGULATOR, MARR FAMILY"/>
    <property type="match status" value="1"/>
</dbReference>
<dbReference type="InterPro" id="IPR039422">
    <property type="entry name" value="MarR/SlyA-like"/>
</dbReference>
<proteinExistence type="predicted"/>
<dbReference type="PROSITE" id="PS50995">
    <property type="entry name" value="HTH_MARR_2"/>
    <property type="match status" value="1"/>
</dbReference>
<dbReference type="InterPro" id="IPR036390">
    <property type="entry name" value="WH_DNA-bd_sf"/>
</dbReference>
<dbReference type="EMBL" id="JAUSXB010000001">
    <property type="protein sequence ID" value="MDQ0674384.1"/>
    <property type="molecule type" value="Genomic_DNA"/>
</dbReference>
<accession>A0ABU0PK90</accession>
<dbReference type="SUPFAM" id="SSF46785">
    <property type="entry name" value="Winged helix' DNA-binding domain"/>
    <property type="match status" value="1"/>
</dbReference>
<evidence type="ECO:0000259" key="1">
    <source>
        <dbReference type="PROSITE" id="PS50995"/>
    </source>
</evidence>
<comment type="caution">
    <text evidence="2">The sequence shown here is derived from an EMBL/GenBank/DDBJ whole genome shotgun (WGS) entry which is preliminary data.</text>
</comment>
<organism evidence="2 3">
    <name type="scientific">Pseudarthrobacter siccitolerans</name>
    <dbReference type="NCBI Taxonomy" id="861266"/>
    <lineage>
        <taxon>Bacteria</taxon>
        <taxon>Bacillati</taxon>
        <taxon>Actinomycetota</taxon>
        <taxon>Actinomycetes</taxon>
        <taxon>Micrococcales</taxon>
        <taxon>Micrococcaceae</taxon>
        <taxon>Pseudarthrobacter</taxon>
    </lineage>
</organism>
<dbReference type="InterPro" id="IPR000835">
    <property type="entry name" value="HTH_MarR-typ"/>
</dbReference>
<dbReference type="GO" id="GO:0003677">
    <property type="term" value="F:DNA binding"/>
    <property type="evidence" value="ECO:0007669"/>
    <property type="project" value="UniProtKB-KW"/>
</dbReference>
<keyword evidence="2" id="KW-0238">DNA-binding</keyword>
<reference evidence="2 3" key="1">
    <citation type="submission" date="2023-07" db="EMBL/GenBank/DDBJ databases">
        <title>Comparative genomics of wheat-associated soil bacteria to identify genetic determinants of phenazine resistance.</title>
        <authorList>
            <person name="Mouncey N."/>
        </authorList>
    </citation>
    <scope>NUCLEOTIDE SEQUENCE [LARGE SCALE GENOMIC DNA]</scope>
    <source>
        <strain evidence="2 3">W1I3</strain>
    </source>
</reference>
<gene>
    <name evidence="2" type="ORF">QFZ36_001945</name>
</gene>
<dbReference type="Proteomes" id="UP001236806">
    <property type="component" value="Unassembled WGS sequence"/>
</dbReference>
<dbReference type="InterPro" id="IPR036388">
    <property type="entry name" value="WH-like_DNA-bd_sf"/>
</dbReference>
<keyword evidence="3" id="KW-1185">Reference proteome</keyword>
<dbReference type="Pfam" id="PF12802">
    <property type="entry name" value="MarR_2"/>
    <property type="match status" value="1"/>
</dbReference>
<protein>
    <submittedName>
        <fullName evidence="2">DNA-binding MarR family transcriptional regulator</fullName>
    </submittedName>
</protein>
<feature type="domain" description="HTH marR-type" evidence="1">
    <location>
        <begin position="1"/>
        <end position="152"/>
    </location>
</feature>
<dbReference type="RefSeq" id="WP_306635916.1">
    <property type="nucleotide sequence ID" value="NZ_JAUSXB010000001.1"/>
</dbReference>
<dbReference type="SMART" id="SM00347">
    <property type="entry name" value="HTH_MARR"/>
    <property type="match status" value="1"/>
</dbReference>
<evidence type="ECO:0000313" key="2">
    <source>
        <dbReference type="EMBL" id="MDQ0674384.1"/>
    </source>
</evidence>
<dbReference type="PRINTS" id="PR00598">
    <property type="entry name" value="HTHMARR"/>
</dbReference>
<dbReference type="Gene3D" id="1.10.10.10">
    <property type="entry name" value="Winged helix-like DNA-binding domain superfamily/Winged helix DNA-binding domain"/>
    <property type="match status" value="1"/>
</dbReference>
<name>A0ABU0PK90_9MICC</name>
<dbReference type="PANTHER" id="PTHR33164:SF99">
    <property type="entry name" value="MARR FAMILY REGULATORY PROTEIN"/>
    <property type="match status" value="1"/>
</dbReference>
<sequence length="164" mass="18116">MEHSSKGARQSPTPNELAVWREYIETAEAMRQALAAGLQSTSGVSPGDYAVLLALSEAPEHKLRSSVLAEGIGWERSRLSHHLGRMENRGLIRRHKSGNDSRGAEVELTEDGARTFRASSAPHLRLVRRFFVDALAPEDLEAIGRVATSLRRHLKDLALEEEKG</sequence>